<evidence type="ECO:0000313" key="2">
    <source>
        <dbReference type="Proteomes" id="UP001570071"/>
    </source>
</evidence>
<reference evidence="1 2" key="1">
    <citation type="journal article" date="2024" name="ISME J.">
        <title>Tailless and filamentous prophages are predominant in marine Vibrio.</title>
        <authorList>
            <person name="Steensen K."/>
            <person name="Seneca J."/>
            <person name="Bartlau N."/>
            <person name="Yu X.A."/>
            <person name="Hussain F.A."/>
            <person name="Polz M.F."/>
        </authorList>
    </citation>
    <scope>NUCLEOTIDE SEQUENCE [LARGE SCALE GENOMIC DNA]</scope>
    <source>
        <strain evidence="1 2">10N.239.312.F12</strain>
    </source>
</reference>
<proteinExistence type="predicted"/>
<comment type="caution">
    <text evidence="1">The sequence shown here is derived from an EMBL/GenBank/DDBJ whole genome shotgun (WGS) entry which is preliminary data.</text>
</comment>
<dbReference type="RefSeq" id="WP_269337243.1">
    <property type="nucleotide sequence ID" value="NZ_JBFSSG010000001.1"/>
</dbReference>
<dbReference type="Proteomes" id="UP001570071">
    <property type="component" value="Unassembled WGS sequence"/>
</dbReference>
<evidence type="ECO:0000313" key="1">
    <source>
        <dbReference type="EMBL" id="MEZ8719493.1"/>
    </source>
</evidence>
<gene>
    <name evidence="1" type="ORF">AB6D66_00345</name>
</gene>
<name>A0ABV4MQS0_9VIBR</name>
<organism evidence="1 2">
    <name type="scientific">Vibrio pomeroyi</name>
    <dbReference type="NCBI Taxonomy" id="198832"/>
    <lineage>
        <taxon>Bacteria</taxon>
        <taxon>Pseudomonadati</taxon>
        <taxon>Pseudomonadota</taxon>
        <taxon>Gammaproteobacteria</taxon>
        <taxon>Vibrionales</taxon>
        <taxon>Vibrionaceae</taxon>
        <taxon>Vibrio</taxon>
    </lineage>
</organism>
<dbReference type="EMBL" id="JBFSSG010000001">
    <property type="protein sequence ID" value="MEZ8719493.1"/>
    <property type="molecule type" value="Genomic_DNA"/>
</dbReference>
<sequence length="68" mass="7805">MEAIFVTGAVVSAKTRHMNNRHELTINIRDTQLNHPYGGELVARGEVRTELNKQGLNSYFSVISWNYR</sequence>
<accession>A0ABV4MQS0</accession>
<evidence type="ECO:0008006" key="3">
    <source>
        <dbReference type="Google" id="ProtNLM"/>
    </source>
</evidence>
<protein>
    <recommendedName>
        <fullName evidence="3">Single-stranded DNA-binding protein</fullName>
    </recommendedName>
</protein>
<keyword evidence="2" id="KW-1185">Reference proteome</keyword>